<keyword evidence="7 11" id="KW-0119">Carbohydrate metabolism</keyword>
<reference evidence="12" key="1">
    <citation type="journal article" date="2023" name="Mol. Phylogenet. Evol.">
        <title>Genome-scale phylogeny and comparative genomics of the fungal order Sordariales.</title>
        <authorList>
            <person name="Hensen N."/>
            <person name="Bonometti L."/>
            <person name="Westerberg I."/>
            <person name="Brannstrom I.O."/>
            <person name="Guillou S."/>
            <person name="Cros-Aarteil S."/>
            <person name="Calhoun S."/>
            <person name="Haridas S."/>
            <person name="Kuo A."/>
            <person name="Mondo S."/>
            <person name="Pangilinan J."/>
            <person name="Riley R."/>
            <person name="LaButti K."/>
            <person name="Andreopoulos B."/>
            <person name="Lipzen A."/>
            <person name="Chen C."/>
            <person name="Yan M."/>
            <person name="Daum C."/>
            <person name="Ng V."/>
            <person name="Clum A."/>
            <person name="Steindorff A."/>
            <person name="Ohm R.A."/>
            <person name="Martin F."/>
            <person name="Silar P."/>
            <person name="Natvig D.O."/>
            <person name="Lalanne C."/>
            <person name="Gautier V."/>
            <person name="Ament-Velasquez S.L."/>
            <person name="Kruys A."/>
            <person name="Hutchinson M.I."/>
            <person name="Powell A.J."/>
            <person name="Barry K."/>
            <person name="Miller A.N."/>
            <person name="Grigoriev I.V."/>
            <person name="Debuchy R."/>
            <person name="Gladieux P."/>
            <person name="Hiltunen Thoren M."/>
            <person name="Johannesson H."/>
        </authorList>
    </citation>
    <scope>NUCLEOTIDE SEQUENCE</scope>
    <source>
        <strain evidence="12">PSN293</strain>
    </source>
</reference>
<evidence type="ECO:0000256" key="6">
    <source>
        <dbReference type="ARBA" id="ARBA00022801"/>
    </source>
</evidence>
<evidence type="ECO:0000313" key="12">
    <source>
        <dbReference type="EMBL" id="KAK4214335.1"/>
    </source>
</evidence>
<dbReference type="InterPro" id="IPR043595">
    <property type="entry name" value="FaeB/C/D"/>
</dbReference>
<reference evidence="12" key="2">
    <citation type="submission" date="2023-05" db="EMBL/GenBank/DDBJ databases">
        <authorList>
            <consortium name="Lawrence Berkeley National Laboratory"/>
            <person name="Steindorff A."/>
            <person name="Hensen N."/>
            <person name="Bonometti L."/>
            <person name="Westerberg I."/>
            <person name="Brannstrom I.O."/>
            <person name="Guillou S."/>
            <person name="Cros-Aarteil S."/>
            <person name="Calhoun S."/>
            <person name="Haridas S."/>
            <person name="Kuo A."/>
            <person name="Mondo S."/>
            <person name="Pangilinan J."/>
            <person name="Riley R."/>
            <person name="Labutti K."/>
            <person name="Andreopoulos B."/>
            <person name="Lipzen A."/>
            <person name="Chen C."/>
            <person name="Yanf M."/>
            <person name="Daum C."/>
            <person name="Ng V."/>
            <person name="Clum A."/>
            <person name="Ohm R."/>
            <person name="Martin F."/>
            <person name="Silar P."/>
            <person name="Natvig D."/>
            <person name="Lalanne C."/>
            <person name="Gautier V."/>
            <person name="Ament-Velasquez S.L."/>
            <person name="Kruys A."/>
            <person name="Hutchinson M.I."/>
            <person name="Powell A.J."/>
            <person name="Barry K."/>
            <person name="Miller A.N."/>
            <person name="Grigoriev I.V."/>
            <person name="Debuchy R."/>
            <person name="Gladieux P."/>
            <person name="Thoren M.H."/>
            <person name="Johannesson H."/>
        </authorList>
    </citation>
    <scope>NUCLEOTIDE SEQUENCE</scope>
    <source>
        <strain evidence="12">PSN293</strain>
    </source>
</reference>
<evidence type="ECO:0000256" key="10">
    <source>
        <dbReference type="ARBA" id="ARBA00034075"/>
    </source>
</evidence>
<dbReference type="SUPFAM" id="SSF53474">
    <property type="entry name" value="alpha/beta-Hydrolases"/>
    <property type="match status" value="1"/>
</dbReference>
<evidence type="ECO:0000256" key="2">
    <source>
        <dbReference type="ARBA" id="ARBA00010278"/>
    </source>
</evidence>
<evidence type="ECO:0000256" key="4">
    <source>
        <dbReference type="ARBA" id="ARBA00022651"/>
    </source>
</evidence>
<evidence type="ECO:0000256" key="9">
    <source>
        <dbReference type="ARBA" id="ARBA00025250"/>
    </source>
</evidence>
<evidence type="ECO:0000256" key="8">
    <source>
        <dbReference type="ARBA" id="ARBA00023326"/>
    </source>
</evidence>
<keyword evidence="8 11" id="KW-0624">Polysaccharide degradation</keyword>
<dbReference type="Proteomes" id="UP001301769">
    <property type="component" value="Unassembled WGS sequence"/>
</dbReference>
<evidence type="ECO:0000256" key="7">
    <source>
        <dbReference type="ARBA" id="ARBA00023277"/>
    </source>
</evidence>
<comment type="subcellular location">
    <subcellularLocation>
        <location evidence="1 11">Secreted</location>
    </subcellularLocation>
</comment>
<keyword evidence="3 11" id="KW-0964">Secreted</keyword>
<dbReference type="GO" id="GO:0005576">
    <property type="term" value="C:extracellular region"/>
    <property type="evidence" value="ECO:0007669"/>
    <property type="project" value="UniProtKB-SubCell"/>
</dbReference>
<dbReference type="GO" id="GO:0030600">
    <property type="term" value="F:feruloyl esterase activity"/>
    <property type="evidence" value="ECO:0007669"/>
    <property type="project" value="UniProtKB-UniRule"/>
</dbReference>
<gene>
    <name evidence="12" type="ORF">QBC37DRAFT_284091</name>
</gene>
<evidence type="ECO:0000256" key="3">
    <source>
        <dbReference type="ARBA" id="ARBA00022525"/>
    </source>
</evidence>
<dbReference type="PANTHER" id="PTHR38050">
    <property type="match status" value="1"/>
</dbReference>
<dbReference type="PANTHER" id="PTHR38050:SF1">
    <property type="entry name" value="FERULOYL ESTERASE C"/>
    <property type="match status" value="1"/>
</dbReference>
<keyword evidence="4 11" id="KW-0858">Xylan degradation</keyword>
<evidence type="ECO:0000313" key="13">
    <source>
        <dbReference type="Proteomes" id="UP001301769"/>
    </source>
</evidence>
<accession>A0AAN6Y9C0</accession>
<comment type="function">
    <text evidence="9 11">Involved in degradation of plant cell walls. Hydrolyzes the feruloyl-arabinose ester bond in arabinoxylans, and the feruloyl-galactose ester bond in pectin. Active against paranitrophenyl-acetate, methyl ferulate and wheat arabinoxylan.</text>
</comment>
<protein>
    <recommendedName>
        <fullName evidence="11">Feruloyl esterase C</fullName>
        <ecNumber evidence="11">3.1.1.73</ecNumber>
    </recommendedName>
    <alternativeName>
        <fullName evidence="11">Ferulic acid esterase C</fullName>
    </alternativeName>
</protein>
<organism evidence="12 13">
    <name type="scientific">Rhypophila decipiens</name>
    <dbReference type="NCBI Taxonomy" id="261697"/>
    <lineage>
        <taxon>Eukaryota</taxon>
        <taxon>Fungi</taxon>
        <taxon>Dikarya</taxon>
        <taxon>Ascomycota</taxon>
        <taxon>Pezizomycotina</taxon>
        <taxon>Sordariomycetes</taxon>
        <taxon>Sordariomycetidae</taxon>
        <taxon>Sordariales</taxon>
        <taxon>Naviculisporaceae</taxon>
        <taxon>Rhypophila</taxon>
    </lineage>
</organism>
<dbReference type="EC" id="3.1.1.73" evidence="11"/>
<keyword evidence="6 11" id="KW-0378">Hydrolase</keyword>
<feature type="chain" id="PRO_5042665807" description="Feruloyl esterase C" evidence="11">
    <location>
        <begin position="21"/>
        <end position="293"/>
    </location>
</feature>
<dbReference type="EMBL" id="MU858095">
    <property type="protein sequence ID" value="KAK4214335.1"/>
    <property type="molecule type" value="Genomic_DNA"/>
</dbReference>
<comment type="caution">
    <text evidence="12">The sequence shown here is derived from an EMBL/GenBank/DDBJ whole genome shotgun (WGS) entry which is preliminary data.</text>
</comment>
<evidence type="ECO:0000256" key="11">
    <source>
        <dbReference type="RuleBase" id="RU367094"/>
    </source>
</evidence>
<dbReference type="Gene3D" id="3.40.50.1820">
    <property type="entry name" value="alpha/beta hydrolase"/>
    <property type="match status" value="1"/>
</dbReference>
<dbReference type="InterPro" id="IPR029058">
    <property type="entry name" value="AB_hydrolase_fold"/>
</dbReference>
<keyword evidence="5 11" id="KW-0732">Signal</keyword>
<dbReference type="AlphaFoldDB" id="A0AAN6Y9C0"/>
<name>A0AAN6Y9C0_9PEZI</name>
<feature type="signal peptide" evidence="11">
    <location>
        <begin position="1"/>
        <end position="20"/>
    </location>
</feature>
<evidence type="ECO:0000256" key="1">
    <source>
        <dbReference type="ARBA" id="ARBA00004613"/>
    </source>
</evidence>
<comment type="similarity">
    <text evidence="2 11">Belongs to the faeC family.</text>
</comment>
<sequence length="293" mass="30477">MLIASSLVLGLATLANVAVAALSSGCGKAPTITSGIKTINVGGTQRQFTIRVPQNYQNNKGYKLIYGLHWVGGRMEQVSNGGDTGSRGWLYYGLQVVANETAIFVAPQGLNGGWPNSGGSDLKFIDAMNSYIGNGLCVEQSQRFAIGFSYGGSMSYSIACSRAKDFRAVAVIAGGQLSGCDGGNDPIAYFGIHGIKDGTLNIGGGRSLRDRFIKNNGCSSMAGAKEPTSGSRKHITTAATGCKTGYPVQWAAHDGGHIQAAADAPAPEENGAASWVGPEAWAFFTKPELSTPK</sequence>
<proteinExistence type="inferred from homology"/>
<comment type="catalytic activity">
    <reaction evidence="10 11">
        <text>feruloyl-polysaccharide + H2O = ferulate + polysaccharide.</text>
        <dbReference type="EC" id="3.1.1.73"/>
    </reaction>
</comment>
<evidence type="ECO:0000256" key="5">
    <source>
        <dbReference type="ARBA" id="ARBA00022729"/>
    </source>
</evidence>
<dbReference type="GO" id="GO:0045493">
    <property type="term" value="P:xylan catabolic process"/>
    <property type="evidence" value="ECO:0007669"/>
    <property type="project" value="UniProtKB-UniRule"/>
</dbReference>
<keyword evidence="13" id="KW-1185">Reference proteome</keyword>